<dbReference type="InterPro" id="IPR001623">
    <property type="entry name" value="DnaJ_domain"/>
</dbReference>
<evidence type="ECO:0000313" key="4">
    <source>
        <dbReference type="Proteomes" id="UP000298416"/>
    </source>
</evidence>
<accession>A0A8X8XC72</accession>
<keyword evidence="4" id="KW-1185">Reference proteome</keyword>
<dbReference type="Gene3D" id="1.25.40.10">
    <property type="entry name" value="Tetratricopeptide repeat domain"/>
    <property type="match status" value="2"/>
</dbReference>
<reference evidence="3" key="1">
    <citation type="submission" date="2018-01" db="EMBL/GenBank/DDBJ databases">
        <authorList>
            <person name="Mao J.F."/>
        </authorList>
    </citation>
    <scope>NUCLEOTIDE SEQUENCE</scope>
    <source>
        <strain evidence="3">Huo1</strain>
        <tissue evidence="3">Leaf</tissue>
    </source>
</reference>
<comment type="caution">
    <text evidence="3">The sequence shown here is derived from an EMBL/GenBank/DDBJ whole genome shotgun (WGS) entry which is preliminary data.</text>
</comment>
<dbReference type="SMART" id="SM00271">
    <property type="entry name" value="DnaJ"/>
    <property type="match status" value="1"/>
</dbReference>
<dbReference type="Pfam" id="PF00226">
    <property type="entry name" value="DnaJ"/>
    <property type="match status" value="1"/>
</dbReference>
<name>A0A8X8XC72_SALSN</name>
<evidence type="ECO:0000313" key="3">
    <source>
        <dbReference type="EMBL" id="KAG6409944.1"/>
    </source>
</evidence>
<dbReference type="InterPro" id="IPR019734">
    <property type="entry name" value="TPR_rpt"/>
</dbReference>
<dbReference type="Gene3D" id="1.10.287.110">
    <property type="entry name" value="DnaJ domain"/>
    <property type="match status" value="1"/>
</dbReference>
<feature type="region of interest" description="Disordered" evidence="1">
    <location>
        <begin position="435"/>
        <end position="464"/>
    </location>
</feature>
<dbReference type="PANTHER" id="PTHR45181">
    <property type="entry name" value="HEAT SHOCK PROTEIN DNAJ WITH TETRATRICOPEPTIDE REPEAT-CONTAINING PROTEIN"/>
    <property type="match status" value="1"/>
</dbReference>
<feature type="domain" description="J" evidence="2">
    <location>
        <begin position="1105"/>
        <end position="1182"/>
    </location>
</feature>
<feature type="region of interest" description="Disordered" evidence="1">
    <location>
        <begin position="590"/>
        <end position="609"/>
    </location>
</feature>
<dbReference type="CDD" id="cd06257">
    <property type="entry name" value="DnaJ"/>
    <property type="match status" value="1"/>
</dbReference>
<dbReference type="PANTHER" id="PTHR45181:SF4">
    <property type="entry name" value="HEAT SHOCK PROTEIN DNAJ WITH TETRATRICOPEPTIDE REPEAT-CONTAINING PROTEIN"/>
    <property type="match status" value="1"/>
</dbReference>
<gene>
    <name evidence="3" type="ORF">SASPL_127986</name>
</gene>
<dbReference type="SUPFAM" id="SSF48452">
    <property type="entry name" value="TPR-like"/>
    <property type="match status" value="2"/>
</dbReference>
<dbReference type="PROSITE" id="PS50076">
    <property type="entry name" value="DNAJ_2"/>
    <property type="match status" value="1"/>
</dbReference>
<feature type="compositionally biased region" description="Polar residues" evidence="1">
    <location>
        <begin position="98"/>
        <end position="112"/>
    </location>
</feature>
<sequence length="1294" mass="143180">MDPGFGFSSSSKPAGGPLRPPRMAKLRKPMTGNRPNLFRSVSQLGVGQEDPGFSGAKPNFEHNQQNAGHGHVFRSNDGFVNNNLEEEMRRMKIDSEMGYSNGTNEESSNVHSSGRDQSFRGIDESVVSELPEDMRRLCIESERFSKLSGGIMEELPYKMKKLNVEDGSTNSSYDRSDRTSLGGSADVLLTEKMKSFKIEDPLSDSVNVNAADVSSRGENAFVFEFSGNADQPVGLNRTNAGSDGSDHLKTKTSDVENMDDVPVRNLGNVGSDNSSGLFGSRFTFQAELKSENSGTNLKFMNERSTTSLPMFSSGGIHHTPVVGVPEMPSVDGGDRPFGFGSSSKLDNMQAQNVEFKTPDPRAHSFFGMSRKLDAKREPVKDTALRKKKGKSKTPAQVPLKFHSDFVFQETMHQNTESSEQYSPMDFSPYEETLASNTYSRETSVASEESSCHGENNSSVDSYPNVSCDIADEVLVSATERMHINEYDIKDNEGQDRQSASRGNDAISVDSHEEDAISGPETESFKSAADELDYRTDSFYTTADTEASSSYKIERQDSDGGTQFEHSKSSPDIFSGGFTFAASSASFKDSSQSMRIPKKKTRSKHSFDSFSSTPSAKVLHGTSHLPSFQVPGSSFSLHEQGQKDSFSTLLKQKSDKLEQVLELATKQDNSTAATIAAQESCEKWRLRGNQAYAKGDFSKAEDYYTQGVNCISQNETSRSCLRALMLCYSNRAATRVSLGRLRDALEDCRRATELDPSFLKVQARAASCYLTLGDVENATVHFTKCLQAGSDVCADRKLLVEASEGLEKAKKVTDCMVKAAELLGRRSNSDIACAVNFISDGLMISSYSEKLLQMKVDALLILKNYEELIRFCEQLLGSVESNFLAPAFESHFVNTHGFDSKRAPFRAWCSSLIVKSYFYLGRLEEARTFLKKQDEQLSLIECGSRTLESMIPLAGTIRELLHHKAAGNEAYKSGKHSEAVEHYTAAISCSVESRPFTAICFCNRAAAYRSMGQPLDAIADCCLAIALDRNYYKAISRRAAIYEMIRDYGQAVADLQNLIHLLSQEVDKEMNPSVKSDKADLANELRQARLKLLEMEEFTRNETPLNMYLILGVDPSAPASDIKKAYRKAALKYHPDKAAHSLARNDNSDDPIWKEIAEEVYKDADRLFKIIGEAYAVLSDPTKMGSHPVYRKPVGFHAHVMIWERRCEIPAMEITARKISQISKATHSRGVILGSNGKRLEDHTETLLEGPREATPIGNHKGTPPDGIHMFELRITGRAYNLVLGSYQSPRMLLT</sequence>
<feature type="region of interest" description="Disordered" evidence="1">
    <location>
        <begin position="485"/>
        <end position="528"/>
    </location>
</feature>
<evidence type="ECO:0000259" key="2">
    <source>
        <dbReference type="PROSITE" id="PS50076"/>
    </source>
</evidence>
<feature type="region of interest" description="Disordered" evidence="1">
    <location>
        <begin position="376"/>
        <end position="395"/>
    </location>
</feature>
<dbReference type="InterPro" id="IPR011990">
    <property type="entry name" value="TPR-like_helical_dom_sf"/>
</dbReference>
<organism evidence="3">
    <name type="scientific">Salvia splendens</name>
    <name type="common">Scarlet sage</name>
    <dbReference type="NCBI Taxonomy" id="180675"/>
    <lineage>
        <taxon>Eukaryota</taxon>
        <taxon>Viridiplantae</taxon>
        <taxon>Streptophyta</taxon>
        <taxon>Embryophyta</taxon>
        <taxon>Tracheophyta</taxon>
        <taxon>Spermatophyta</taxon>
        <taxon>Magnoliopsida</taxon>
        <taxon>eudicotyledons</taxon>
        <taxon>Gunneridae</taxon>
        <taxon>Pentapetalae</taxon>
        <taxon>asterids</taxon>
        <taxon>lamiids</taxon>
        <taxon>Lamiales</taxon>
        <taxon>Lamiaceae</taxon>
        <taxon>Nepetoideae</taxon>
        <taxon>Mentheae</taxon>
        <taxon>Salviinae</taxon>
        <taxon>Salvia</taxon>
        <taxon>Salvia subgen. Calosphace</taxon>
        <taxon>core Calosphace</taxon>
    </lineage>
</organism>
<feature type="region of interest" description="Disordered" evidence="1">
    <location>
        <begin position="97"/>
        <end position="119"/>
    </location>
</feature>
<dbReference type="PRINTS" id="PR00625">
    <property type="entry name" value="JDOMAIN"/>
</dbReference>
<reference evidence="3" key="2">
    <citation type="submission" date="2020-08" db="EMBL/GenBank/DDBJ databases">
        <title>Plant Genome Project.</title>
        <authorList>
            <person name="Zhang R.-G."/>
        </authorList>
    </citation>
    <scope>NUCLEOTIDE SEQUENCE</scope>
    <source>
        <strain evidence="3">Huo1</strain>
        <tissue evidence="3">Leaf</tissue>
    </source>
</reference>
<dbReference type="Proteomes" id="UP000298416">
    <property type="component" value="Unassembled WGS sequence"/>
</dbReference>
<protein>
    <recommendedName>
        <fullName evidence="2">J domain-containing protein</fullName>
    </recommendedName>
</protein>
<feature type="region of interest" description="Disordered" evidence="1">
    <location>
        <begin position="1"/>
        <end position="37"/>
    </location>
</feature>
<proteinExistence type="predicted"/>
<evidence type="ECO:0000256" key="1">
    <source>
        <dbReference type="SAM" id="MobiDB-lite"/>
    </source>
</evidence>
<dbReference type="InterPro" id="IPR036869">
    <property type="entry name" value="J_dom_sf"/>
</dbReference>
<feature type="region of interest" description="Disordered" evidence="1">
    <location>
        <begin position="544"/>
        <end position="568"/>
    </location>
</feature>
<dbReference type="EMBL" id="PNBA02000010">
    <property type="protein sequence ID" value="KAG6409944.1"/>
    <property type="molecule type" value="Genomic_DNA"/>
</dbReference>
<feature type="compositionally biased region" description="Basic and acidic residues" evidence="1">
    <location>
        <begin position="485"/>
        <end position="495"/>
    </location>
</feature>
<dbReference type="SUPFAM" id="SSF46565">
    <property type="entry name" value="Chaperone J-domain"/>
    <property type="match status" value="1"/>
</dbReference>
<dbReference type="SMART" id="SM00028">
    <property type="entry name" value="TPR"/>
    <property type="match status" value="6"/>
</dbReference>